<dbReference type="SUPFAM" id="SSF53756">
    <property type="entry name" value="UDP-Glycosyltransferase/glycogen phosphorylase"/>
    <property type="match status" value="1"/>
</dbReference>
<name>A0ABV9UE53_9ACTN</name>
<organism evidence="2 3">
    <name type="scientific">Actinomadura gamaensis</name>
    <dbReference type="NCBI Taxonomy" id="1763541"/>
    <lineage>
        <taxon>Bacteria</taxon>
        <taxon>Bacillati</taxon>
        <taxon>Actinomycetota</taxon>
        <taxon>Actinomycetes</taxon>
        <taxon>Streptosporangiales</taxon>
        <taxon>Thermomonosporaceae</taxon>
        <taxon>Actinomadura</taxon>
    </lineage>
</organism>
<dbReference type="Gene3D" id="3.40.50.2000">
    <property type="entry name" value="Glycogen Phosphorylase B"/>
    <property type="match status" value="2"/>
</dbReference>
<evidence type="ECO:0000313" key="3">
    <source>
        <dbReference type="Proteomes" id="UP001595872"/>
    </source>
</evidence>
<dbReference type="CDD" id="cd03788">
    <property type="entry name" value="GT20_TPS"/>
    <property type="match status" value="1"/>
</dbReference>
<proteinExistence type="inferred from homology"/>
<dbReference type="PANTHER" id="PTHR10788">
    <property type="entry name" value="TREHALOSE-6-PHOSPHATE SYNTHASE"/>
    <property type="match status" value="1"/>
</dbReference>
<keyword evidence="3" id="KW-1185">Reference proteome</keyword>
<sequence length="481" mass="52086">MSQIVVASNRGPVSFTRSDGGGLAARRGGGGLVSGLAGVAASTDVLWVCAALGDPDREAAREAPDGRLDRAGHDTGGADVRMLDIPAATFQRAYNSVANSTLWFVHHLLYETPRAPHFDARFRRDWQSYEAYNAAFADAVAQSSQPDAKAVVQDYHLSLAPRMLRDRRPDLRIAHFSHTPWAPPEYFRMLPDDVAVAVLGGILGADHAGFLTRRWADAFLACCAELLPGARVSGSCVTYAGRTTRIGVHGLGVDGESLRARAAQSDVAERQESLRAQVGDRKLIVRVDRTELSKNIVRGLAAYRELLATHPEWHGRVVHLAFAYPSRTDLAEYRAYTEAVHETARAISEEFATPTWDPLIVQVNDDYPRSLAAYSLADVLLVNPIRDGMNLVAKEGPVLSADGCALVLSREAGAAAELSDDALMVNPYDVTQTAGALHRALLMPPGERAERTRRLAAAATALPPARWFADQLEALDRQALG</sequence>
<reference evidence="3" key="1">
    <citation type="journal article" date="2019" name="Int. J. Syst. Evol. Microbiol.">
        <title>The Global Catalogue of Microorganisms (GCM) 10K type strain sequencing project: providing services to taxonomists for standard genome sequencing and annotation.</title>
        <authorList>
            <consortium name="The Broad Institute Genomics Platform"/>
            <consortium name="The Broad Institute Genome Sequencing Center for Infectious Disease"/>
            <person name="Wu L."/>
            <person name="Ma J."/>
        </authorList>
    </citation>
    <scope>NUCLEOTIDE SEQUENCE [LARGE SCALE GENOMIC DNA]</scope>
    <source>
        <strain evidence="3">KLKA75</strain>
    </source>
</reference>
<dbReference type="EMBL" id="JBHSIT010000016">
    <property type="protein sequence ID" value="MFC4913372.1"/>
    <property type="molecule type" value="Genomic_DNA"/>
</dbReference>
<protein>
    <submittedName>
        <fullName evidence="2">Trehalose-6-phosphate synthase</fullName>
    </submittedName>
</protein>
<evidence type="ECO:0000313" key="2">
    <source>
        <dbReference type="EMBL" id="MFC4913372.1"/>
    </source>
</evidence>
<comment type="caution">
    <text evidence="2">The sequence shown here is derived from an EMBL/GenBank/DDBJ whole genome shotgun (WGS) entry which is preliminary data.</text>
</comment>
<dbReference type="Pfam" id="PF00982">
    <property type="entry name" value="Glyco_transf_20"/>
    <property type="match status" value="1"/>
</dbReference>
<gene>
    <name evidence="2" type="ORF">ACFPCY_39160</name>
</gene>
<dbReference type="Proteomes" id="UP001595872">
    <property type="component" value="Unassembled WGS sequence"/>
</dbReference>
<accession>A0ABV9UE53</accession>
<dbReference type="InterPro" id="IPR001830">
    <property type="entry name" value="Glyco_trans_20"/>
</dbReference>
<dbReference type="PANTHER" id="PTHR10788:SF106">
    <property type="entry name" value="BCDNA.GH08860"/>
    <property type="match status" value="1"/>
</dbReference>
<evidence type="ECO:0000256" key="1">
    <source>
        <dbReference type="ARBA" id="ARBA00008799"/>
    </source>
</evidence>
<dbReference type="RefSeq" id="WP_378264222.1">
    <property type="nucleotide sequence ID" value="NZ_JBHSIT010000016.1"/>
</dbReference>
<comment type="similarity">
    <text evidence="1">Belongs to the glycosyltransferase 20 family.</text>
</comment>